<reference evidence="2 3" key="1">
    <citation type="journal article" date="2012" name="J. Bacteriol.">
        <title>Genome Sequence of n-Alkane-Degrading Hydrocarboniphaga effusa Strain AP103T (ATCC BAA-332T).</title>
        <authorList>
            <person name="Chang H.K."/>
            <person name="Zylstra G.J."/>
            <person name="Chae J.C."/>
        </authorList>
    </citation>
    <scope>NUCLEOTIDE SEQUENCE [LARGE SCALE GENOMIC DNA]</scope>
    <source>
        <strain evidence="2 3">AP103</strain>
    </source>
</reference>
<dbReference type="GO" id="GO:0008757">
    <property type="term" value="F:S-adenosylmethionine-dependent methyltransferase activity"/>
    <property type="evidence" value="ECO:0007669"/>
    <property type="project" value="InterPro"/>
</dbReference>
<dbReference type="Pfam" id="PF01739">
    <property type="entry name" value="CheR"/>
    <property type="match status" value="1"/>
</dbReference>
<dbReference type="EMBL" id="AKGD01000001">
    <property type="protein sequence ID" value="EIT71093.1"/>
    <property type="molecule type" value="Genomic_DNA"/>
</dbReference>
<sequence length="278" mass="31574">MDARDLQDIEIELFTQALKLRYGYDFTGYAQASFHRRVRALYATSGLPTISALTARLLHDERYLPEVIAKLSVPVSEMFRSPKSFELLRREVMPVLASYPQISIWQAGCAHGEEAYSLAILLKECGLYNRSRIYATDISEDALAKAREGIYPLREARLYSDNYIKSGGTGSLSDWYTAMYNHIKLDESLSERITFVNHNLVADGVFGEMHLILCRNVLIYFGEALQQRVIGLFRDSLVRGGFLALGDRERPIGGKFFEDFKPVVPGQPVYRSVMVRKP</sequence>
<proteinExistence type="predicted"/>
<dbReference type="STRING" id="1172194.WQQ_12300"/>
<dbReference type="PANTHER" id="PTHR24422">
    <property type="entry name" value="CHEMOTAXIS PROTEIN METHYLTRANSFERASE"/>
    <property type="match status" value="1"/>
</dbReference>
<organism evidence="2 3">
    <name type="scientific">Hydrocarboniphaga effusa AP103</name>
    <dbReference type="NCBI Taxonomy" id="1172194"/>
    <lineage>
        <taxon>Bacteria</taxon>
        <taxon>Pseudomonadati</taxon>
        <taxon>Pseudomonadota</taxon>
        <taxon>Gammaproteobacteria</taxon>
        <taxon>Nevskiales</taxon>
        <taxon>Nevskiaceae</taxon>
        <taxon>Hydrocarboniphaga</taxon>
    </lineage>
</organism>
<name>I8TBX4_9GAMM</name>
<dbReference type="Gene3D" id="3.40.50.150">
    <property type="entry name" value="Vaccinia Virus protein VP39"/>
    <property type="match status" value="1"/>
</dbReference>
<dbReference type="AlphaFoldDB" id="I8TBX4"/>
<dbReference type="InterPro" id="IPR029063">
    <property type="entry name" value="SAM-dependent_MTases_sf"/>
</dbReference>
<evidence type="ECO:0000313" key="2">
    <source>
        <dbReference type="EMBL" id="EIT71093.1"/>
    </source>
</evidence>
<dbReference type="InterPro" id="IPR022642">
    <property type="entry name" value="CheR_C"/>
</dbReference>
<dbReference type="SMART" id="SM00138">
    <property type="entry name" value="MeTrc"/>
    <property type="match status" value="1"/>
</dbReference>
<dbReference type="Pfam" id="PF03705">
    <property type="entry name" value="CheR_N"/>
    <property type="match status" value="1"/>
</dbReference>
<dbReference type="InterPro" id="IPR000780">
    <property type="entry name" value="CheR_MeTrfase"/>
</dbReference>
<dbReference type="InterPro" id="IPR022641">
    <property type="entry name" value="CheR_N"/>
</dbReference>
<dbReference type="OrthoDB" id="9816309at2"/>
<comment type="caution">
    <text evidence="2">The sequence shown here is derived from an EMBL/GenBank/DDBJ whole genome shotgun (WGS) entry which is preliminary data.</text>
</comment>
<keyword evidence="3" id="KW-1185">Reference proteome</keyword>
<dbReference type="SUPFAM" id="SSF47757">
    <property type="entry name" value="Chemotaxis receptor methyltransferase CheR, N-terminal domain"/>
    <property type="match status" value="1"/>
</dbReference>
<dbReference type="PRINTS" id="PR00996">
    <property type="entry name" value="CHERMTFRASE"/>
</dbReference>
<dbReference type="Proteomes" id="UP000003704">
    <property type="component" value="Unassembled WGS sequence"/>
</dbReference>
<dbReference type="RefSeq" id="WP_007184184.1">
    <property type="nucleotide sequence ID" value="NZ_AKGD01000001.1"/>
</dbReference>
<protein>
    <recommendedName>
        <fullName evidence="1">CheR-type methyltransferase domain-containing protein</fullName>
    </recommendedName>
</protein>
<dbReference type="PANTHER" id="PTHR24422:SF8">
    <property type="entry name" value="CHEMOTAXIS PROTEIN"/>
    <property type="match status" value="1"/>
</dbReference>
<accession>I8TBX4</accession>
<dbReference type="SUPFAM" id="SSF53335">
    <property type="entry name" value="S-adenosyl-L-methionine-dependent methyltransferases"/>
    <property type="match status" value="1"/>
</dbReference>
<feature type="domain" description="CheR-type methyltransferase" evidence="1">
    <location>
        <begin position="1"/>
        <end position="249"/>
    </location>
</feature>
<evidence type="ECO:0000313" key="3">
    <source>
        <dbReference type="Proteomes" id="UP000003704"/>
    </source>
</evidence>
<dbReference type="PATRIC" id="fig|1172194.4.peg.1181"/>
<dbReference type="InterPro" id="IPR050903">
    <property type="entry name" value="Bact_Chemotaxis_MeTrfase"/>
</dbReference>
<dbReference type="PROSITE" id="PS50123">
    <property type="entry name" value="CHER"/>
    <property type="match status" value="1"/>
</dbReference>
<evidence type="ECO:0000259" key="1">
    <source>
        <dbReference type="PROSITE" id="PS50123"/>
    </source>
</evidence>
<gene>
    <name evidence="2" type="ORF">WQQ_12300</name>
</gene>